<reference evidence="2" key="1">
    <citation type="submission" date="2016-11" db="UniProtKB">
        <authorList>
            <consortium name="WormBaseParasite"/>
        </authorList>
    </citation>
    <scope>IDENTIFICATION</scope>
    <source>
        <strain evidence="2">KR3021</strain>
    </source>
</reference>
<evidence type="ECO:0000313" key="2">
    <source>
        <dbReference type="WBParaSite" id="RSKR_0000712500.1"/>
    </source>
</evidence>
<name>A0AC35U1Q9_9BILA</name>
<dbReference type="Proteomes" id="UP000095286">
    <property type="component" value="Unplaced"/>
</dbReference>
<sequence>MLRGLLVKNLALNVRAFAATPSKGPLIVERLQDENKGIVLLKLYKPETKNAISKLLLEQLVQTLDDLKFDKDARVVILKSDVAGTFCTGADLKERKLMPVEDVPKFVDKLRKMTVSLSSLPIPVIAVIDGYALGGGLEIALSCDIRIAEAKSKLGLVETKLAIIPGAGGTQRLIRAVGVSKAKELIYTAKMIGAKEAESIGLINHCVEGDATAKAFEMAKQIIKNGPIAIKLAKIAIDEGSEVSISHGFKFEQQCYAQVIPTLDRIEGLKAFAEKRTPVYKGH</sequence>
<protein>
    <submittedName>
        <fullName evidence="2">Methylglutaconyl-CoA hydratase, mitochondrial</fullName>
    </submittedName>
</protein>
<organism evidence="1 2">
    <name type="scientific">Rhabditophanes sp. KR3021</name>
    <dbReference type="NCBI Taxonomy" id="114890"/>
    <lineage>
        <taxon>Eukaryota</taxon>
        <taxon>Metazoa</taxon>
        <taxon>Ecdysozoa</taxon>
        <taxon>Nematoda</taxon>
        <taxon>Chromadorea</taxon>
        <taxon>Rhabditida</taxon>
        <taxon>Tylenchina</taxon>
        <taxon>Panagrolaimomorpha</taxon>
        <taxon>Strongyloidoidea</taxon>
        <taxon>Alloionematidae</taxon>
        <taxon>Rhabditophanes</taxon>
    </lineage>
</organism>
<proteinExistence type="predicted"/>
<accession>A0AC35U1Q9</accession>
<evidence type="ECO:0000313" key="1">
    <source>
        <dbReference type="Proteomes" id="UP000095286"/>
    </source>
</evidence>
<dbReference type="WBParaSite" id="RSKR_0000712500.1">
    <property type="protein sequence ID" value="RSKR_0000712500.1"/>
    <property type="gene ID" value="RSKR_0000712500"/>
</dbReference>